<sequence>MPIPQNPPTRPRLLLRDDAYLALRAGIIDGTFAPGERLNDADLGRWLGVSRTPIREALGRLERAGLVQSKPGSYTRVSPLDVREARASQSVAAALHELVVREAVPNLSEGDLRSMREANRRFAEALDAHDAEAALSADDDFHAVTVTASANPVAATVLEQVTPVLRRLERIRFASLDGRGSITLHEQIIALCEAGDAAAAGRAAQENWQTLLPLVDLVDDADSRAGQAG</sequence>
<dbReference type="InterPro" id="IPR011711">
    <property type="entry name" value="GntR_C"/>
</dbReference>
<dbReference type="RefSeq" id="WP_147064163.1">
    <property type="nucleotide sequence ID" value="NZ_BAABDN010000001.1"/>
</dbReference>
<protein>
    <submittedName>
        <fullName evidence="5">Putative transcriptional regulator, GntR family protein</fullName>
    </submittedName>
</protein>
<proteinExistence type="predicted"/>
<dbReference type="OrthoDB" id="8680240at2"/>
<evidence type="ECO:0000313" key="6">
    <source>
        <dbReference type="Proteomes" id="UP000321793"/>
    </source>
</evidence>
<dbReference type="SMART" id="SM00895">
    <property type="entry name" value="FCD"/>
    <property type="match status" value="1"/>
</dbReference>
<dbReference type="Gene3D" id="1.20.120.530">
    <property type="entry name" value="GntR ligand-binding domain-like"/>
    <property type="match status" value="1"/>
</dbReference>
<organism evidence="5 6">
    <name type="scientific">Knoellia locipacati</name>
    <dbReference type="NCBI Taxonomy" id="882824"/>
    <lineage>
        <taxon>Bacteria</taxon>
        <taxon>Bacillati</taxon>
        <taxon>Actinomycetota</taxon>
        <taxon>Actinomycetes</taxon>
        <taxon>Micrococcales</taxon>
        <taxon>Intrasporangiaceae</taxon>
        <taxon>Knoellia</taxon>
    </lineage>
</organism>
<dbReference type="InterPro" id="IPR008920">
    <property type="entry name" value="TF_FadR/GntR_C"/>
</dbReference>
<accession>A0A512T0D5</accession>
<comment type="caution">
    <text evidence="5">The sequence shown here is derived from an EMBL/GenBank/DDBJ whole genome shotgun (WGS) entry which is preliminary data.</text>
</comment>
<evidence type="ECO:0000313" key="5">
    <source>
        <dbReference type="EMBL" id="GEQ13682.1"/>
    </source>
</evidence>
<dbReference type="PANTHER" id="PTHR43537">
    <property type="entry name" value="TRANSCRIPTIONAL REGULATOR, GNTR FAMILY"/>
    <property type="match status" value="1"/>
</dbReference>
<reference evidence="5 6" key="1">
    <citation type="submission" date="2019-07" db="EMBL/GenBank/DDBJ databases">
        <title>Whole genome shotgun sequence of Knoellia locipacati NBRC 109775.</title>
        <authorList>
            <person name="Hosoyama A."/>
            <person name="Uohara A."/>
            <person name="Ohji S."/>
            <person name="Ichikawa N."/>
        </authorList>
    </citation>
    <scope>NUCLEOTIDE SEQUENCE [LARGE SCALE GENOMIC DNA]</scope>
    <source>
        <strain evidence="5 6">NBRC 109775</strain>
    </source>
</reference>
<dbReference type="GO" id="GO:0003677">
    <property type="term" value="F:DNA binding"/>
    <property type="evidence" value="ECO:0007669"/>
    <property type="project" value="UniProtKB-KW"/>
</dbReference>
<evidence type="ECO:0000256" key="1">
    <source>
        <dbReference type="ARBA" id="ARBA00023015"/>
    </source>
</evidence>
<dbReference type="InterPro" id="IPR036388">
    <property type="entry name" value="WH-like_DNA-bd_sf"/>
</dbReference>
<dbReference type="SUPFAM" id="SSF46785">
    <property type="entry name" value="Winged helix' DNA-binding domain"/>
    <property type="match status" value="1"/>
</dbReference>
<dbReference type="AlphaFoldDB" id="A0A512T0D5"/>
<keyword evidence="2" id="KW-0238">DNA-binding</keyword>
<feature type="domain" description="HTH gntR-type" evidence="4">
    <location>
        <begin position="13"/>
        <end position="80"/>
    </location>
</feature>
<dbReference type="GO" id="GO:0003700">
    <property type="term" value="F:DNA-binding transcription factor activity"/>
    <property type="evidence" value="ECO:0007669"/>
    <property type="project" value="InterPro"/>
</dbReference>
<evidence type="ECO:0000259" key="4">
    <source>
        <dbReference type="PROSITE" id="PS50949"/>
    </source>
</evidence>
<dbReference type="Pfam" id="PF07729">
    <property type="entry name" value="FCD"/>
    <property type="match status" value="1"/>
</dbReference>
<dbReference type="InterPro" id="IPR036390">
    <property type="entry name" value="WH_DNA-bd_sf"/>
</dbReference>
<dbReference type="CDD" id="cd07377">
    <property type="entry name" value="WHTH_GntR"/>
    <property type="match status" value="1"/>
</dbReference>
<keyword evidence="1" id="KW-0805">Transcription regulation</keyword>
<name>A0A512T0D5_9MICO</name>
<dbReference type="Gene3D" id="1.10.10.10">
    <property type="entry name" value="Winged helix-like DNA-binding domain superfamily/Winged helix DNA-binding domain"/>
    <property type="match status" value="1"/>
</dbReference>
<dbReference type="PROSITE" id="PS50949">
    <property type="entry name" value="HTH_GNTR"/>
    <property type="match status" value="1"/>
</dbReference>
<dbReference type="Pfam" id="PF00392">
    <property type="entry name" value="GntR"/>
    <property type="match status" value="1"/>
</dbReference>
<dbReference type="SMART" id="SM00345">
    <property type="entry name" value="HTH_GNTR"/>
    <property type="match status" value="1"/>
</dbReference>
<evidence type="ECO:0000256" key="3">
    <source>
        <dbReference type="ARBA" id="ARBA00023163"/>
    </source>
</evidence>
<evidence type="ECO:0000256" key="2">
    <source>
        <dbReference type="ARBA" id="ARBA00023125"/>
    </source>
</evidence>
<dbReference type="PANTHER" id="PTHR43537:SF5">
    <property type="entry name" value="UXU OPERON TRANSCRIPTIONAL REGULATOR"/>
    <property type="match status" value="1"/>
</dbReference>
<gene>
    <name evidence="5" type="ORF">KLO01_17290</name>
</gene>
<dbReference type="InterPro" id="IPR000524">
    <property type="entry name" value="Tscrpt_reg_HTH_GntR"/>
</dbReference>
<dbReference type="Proteomes" id="UP000321793">
    <property type="component" value="Unassembled WGS sequence"/>
</dbReference>
<dbReference type="EMBL" id="BKBA01000008">
    <property type="protein sequence ID" value="GEQ13682.1"/>
    <property type="molecule type" value="Genomic_DNA"/>
</dbReference>
<keyword evidence="3" id="KW-0804">Transcription</keyword>
<dbReference type="SUPFAM" id="SSF48008">
    <property type="entry name" value="GntR ligand-binding domain-like"/>
    <property type="match status" value="1"/>
</dbReference>
<keyword evidence="6" id="KW-1185">Reference proteome</keyword>